<dbReference type="InterPro" id="IPR038987">
    <property type="entry name" value="MoeA-like"/>
</dbReference>
<comment type="caution">
    <text evidence="9">The sequence shown here is derived from an EMBL/GenBank/DDBJ whole genome shotgun (WGS) entry which is preliminary data.</text>
</comment>
<dbReference type="InterPro" id="IPR001453">
    <property type="entry name" value="MoaB/Mog_dom"/>
</dbReference>
<reference evidence="9" key="2">
    <citation type="submission" date="2020-09" db="EMBL/GenBank/DDBJ databases">
        <authorList>
            <person name="Sun Q."/>
            <person name="Zhou Y."/>
        </authorList>
    </citation>
    <scope>NUCLEOTIDE SEQUENCE</scope>
    <source>
        <strain evidence="9">CGMCC 4.7398</strain>
    </source>
</reference>
<dbReference type="Pfam" id="PF03453">
    <property type="entry name" value="MoeA_N"/>
    <property type="match status" value="1"/>
</dbReference>
<dbReference type="AlphaFoldDB" id="A0A919FNY0"/>
<dbReference type="InterPro" id="IPR036135">
    <property type="entry name" value="MoeA_linker/N_sf"/>
</dbReference>
<dbReference type="Pfam" id="PF00994">
    <property type="entry name" value="MoCF_biosynth"/>
    <property type="match status" value="1"/>
</dbReference>
<dbReference type="CDD" id="cd00887">
    <property type="entry name" value="MoeA"/>
    <property type="match status" value="1"/>
</dbReference>
<dbReference type="Gene3D" id="2.170.190.11">
    <property type="entry name" value="Molybdopterin biosynthesis moea protein, domain 3"/>
    <property type="match status" value="1"/>
</dbReference>
<dbReference type="InterPro" id="IPR036688">
    <property type="entry name" value="MoeA_C_domain_IV_sf"/>
</dbReference>
<dbReference type="InterPro" id="IPR005111">
    <property type="entry name" value="MoeA_C_domain_IV"/>
</dbReference>
<feature type="domain" description="MoaB/Mog" evidence="8">
    <location>
        <begin position="200"/>
        <end position="362"/>
    </location>
</feature>
<comment type="similarity">
    <text evidence="3 7">Belongs to the MoeA family.</text>
</comment>
<dbReference type="Gene3D" id="3.40.980.10">
    <property type="entry name" value="MoaB/Mog-like domain"/>
    <property type="match status" value="1"/>
</dbReference>
<comment type="catalytic activity">
    <reaction evidence="6">
        <text>adenylyl-molybdopterin + molybdate = Mo-molybdopterin + AMP + H(+)</text>
        <dbReference type="Rhea" id="RHEA:35047"/>
        <dbReference type="ChEBI" id="CHEBI:15378"/>
        <dbReference type="ChEBI" id="CHEBI:36264"/>
        <dbReference type="ChEBI" id="CHEBI:62727"/>
        <dbReference type="ChEBI" id="CHEBI:71302"/>
        <dbReference type="ChEBI" id="CHEBI:456215"/>
        <dbReference type="EC" id="2.10.1.1"/>
    </reaction>
</comment>
<keyword evidence="7" id="KW-0808">Transferase</keyword>
<proteinExistence type="inferred from homology"/>
<dbReference type="Gene3D" id="3.90.105.10">
    <property type="entry name" value="Molybdopterin biosynthesis moea protein, domain 2"/>
    <property type="match status" value="1"/>
</dbReference>
<dbReference type="Gene3D" id="2.40.340.10">
    <property type="entry name" value="MoeA, C-terminal, domain IV"/>
    <property type="match status" value="1"/>
</dbReference>
<evidence type="ECO:0000256" key="6">
    <source>
        <dbReference type="ARBA" id="ARBA00047317"/>
    </source>
</evidence>
<evidence type="ECO:0000256" key="2">
    <source>
        <dbReference type="ARBA" id="ARBA00005046"/>
    </source>
</evidence>
<evidence type="ECO:0000256" key="7">
    <source>
        <dbReference type="RuleBase" id="RU365090"/>
    </source>
</evidence>
<keyword evidence="10" id="KW-1185">Reference proteome</keyword>
<comment type="function">
    <text evidence="1 7">Catalyzes the insertion of molybdate into adenylated molybdopterin with the concomitant release of AMP.</text>
</comment>
<comment type="cofactor">
    <cofactor evidence="7">
        <name>Mg(2+)</name>
        <dbReference type="ChEBI" id="CHEBI:18420"/>
    </cofactor>
</comment>
<gene>
    <name evidence="9" type="ORF">GCM10017772_14080</name>
</gene>
<dbReference type="EC" id="2.10.1.1" evidence="7"/>
<dbReference type="InterPro" id="IPR036425">
    <property type="entry name" value="MoaB/Mog-like_dom_sf"/>
</dbReference>
<dbReference type="PANTHER" id="PTHR10192:SF5">
    <property type="entry name" value="GEPHYRIN"/>
    <property type="match status" value="1"/>
</dbReference>
<evidence type="ECO:0000259" key="8">
    <source>
        <dbReference type="SMART" id="SM00852"/>
    </source>
</evidence>
<name>A0A919FNY0_9MICO</name>
<sequence length="463" mass="45832">MRSVTEHVERVLALVSPLPVVTLGLADADGSVLAEDMHAAVSVPPFDSAAMDGYAVRLADLPPGGGSVTLDVTGDVAAGPSDVASDVTSDVTSDGPGYMAGIGPGQAVRIMTGAPLPPGADAVIPVEHTSTGGFVAGAPRAEVSVTLARRQRPHVRRAGEDVRAGQLLAHAGTEVTAALVGALAASGTVRVPVRRRPLVAVISTGSELVPVGGALGPGQITDSNGPMLAAAARAAGADVVRLGPASDDPAALRAALDDAVLDGPAARGGPAAGGGPPVDLIVTAGGVSAGAADVVREVLAAPSSAGEDDGGATDVDVATVAMSPGKPQALARWRGVPWLALPGNPVGAYASFELFARPAIDRLRGLGVAGEGSPGRGGNAELAMLPQRYPLGRVCRSLPAAVAWSSPAGKLQVLPVRVSDGAAEPCGSHHALSALATADGLALVPPDVEKVRAGDLVQVLMLR</sequence>
<comment type="pathway">
    <text evidence="2 7">Cofactor biosynthesis; molybdopterin biosynthesis.</text>
</comment>
<organism evidence="9 10">
    <name type="scientific">Promicromonospora soli</name>
    <dbReference type="NCBI Taxonomy" id="2035533"/>
    <lineage>
        <taxon>Bacteria</taxon>
        <taxon>Bacillati</taxon>
        <taxon>Actinomycetota</taxon>
        <taxon>Actinomycetes</taxon>
        <taxon>Micrococcales</taxon>
        <taxon>Promicromonosporaceae</taxon>
        <taxon>Promicromonospora</taxon>
    </lineage>
</organism>
<dbReference type="SUPFAM" id="SSF63867">
    <property type="entry name" value="MoeA C-terminal domain-like"/>
    <property type="match status" value="1"/>
</dbReference>
<dbReference type="GO" id="GO:0005829">
    <property type="term" value="C:cytosol"/>
    <property type="evidence" value="ECO:0007669"/>
    <property type="project" value="TreeGrafter"/>
</dbReference>
<evidence type="ECO:0000256" key="1">
    <source>
        <dbReference type="ARBA" id="ARBA00002901"/>
    </source>
</evidence>
<evidence type="ECO:0000313" key="10">
    <source>
        <dbReference type="Proteomes" id="UP000627369"/>
    </source>
</evidence>
<dbReference type="GO" id="GO:0006777">
    <property type="term" value="P:Mo-molybdopterin cofactor biosynthetic process"/>
    <property type="evidence" value="ECO:0007669"/>
    <property type="project" value="UniProtKB-UniRule"/>
</dbReference>
<dbReference type="Proteomes" id="UP000627369">
    <property type="component" value="Unassembled WGS sequence"/>
</dbReference>
<evidence type="ECO:0000313" key="9">
    <source>
        <dbReference type="EMBL" id="GHH69314.1"/>
    </source>
</evidence>
<keyword evidence="7" id="KW-0479">Metal-binding</keyword>
<keyword evidence="7" id="KW-0460">Magnesium</keyword>
<dbReference type="NCBIfam" id="NF045515">
    <property type="entry name" value="Glp_gephyrin"/>
    <property type="match status" value="1"/>
</dbReference>
<dbReference type="GO" id="GO:0046872">
    <property type="term" value="F:metal ion binding"/>
    <property type="evidence" value="ECO:0007669"/>
    <property type="project" value="UniProtKB-UniRule"/>
</dbReference>
<reference evidence="9" key="1">
    <citation type="journal article" date="2014" name="Int. J. Syst. Evol. Microbiol.">
        <title>Complete genome sequence of Corynebacterium casei LMG S-19264T (=DSM 44701T), isolated from a smear-ripened cheese.</title>
        <authorList>
            <consortium name="US DOE Joint Genome Institute (JGI-PGF)"/>
            <person name="Walter F."/>
            <person name="Albersmeier A."/>
            <person name="Kalinowski J."/>
            <person name="Ruckert C."/>
        </authorList>
    </citation>
    <scope>NUCLEOTIDE SEQUENCE</scope>
    <source>
        <strain evidence="9">CGMCC 4.7398</strain>
    </source>
</reference>
<dbReference type="Pfam" id="PF03454">
    <property type="entry name" value="MoeA_C"/>
    <property type="match status" value="1"/>
</dbReference>
<keyword evidence="4 7" id="KW-0500">Molybdenum</keyword>
<dbReference type="GO" id="GO:0061599">
    <property type="term" value="F:molybdopterin molybdotransferase activity"/>
    <property type="evidence" value="ECO:0007669"/>
    <property type="project" value="UniProtKB-UniRule"/>
</dbReference>
<dbReference type="InterPro" id="IPR005110">
    <property type="entry name" value="MoeA_linker/N"/>
</dbReference>
<evidence type="ECO:0000256" key="3">
    <source>
        <dbReference type="ARBA" id="ARBA00010763"/>
    </source>
</evidence>
<dbReference type="SMART" id="SM00852">
    <property type="entry name" value="MoCF_biosynth"/>
    <property type="match status" value="1"/>
</dbReference>
<dbReference type="SUPFAM" id="SSF53218">
    <property type="entry name" value="Molybdenum cofactor biosynthesis proteins"/>
    <property type="match status" value="1"/>
</dbReference>
<keyword evidence="5 7" id="KW-0501">Molybdenum cofactor biosynthesis</keyword>
<protein>
    <recommendedName>
        <fullName evidence="7">Molybdopterin molybdenumtransferase</fullName>
        <ecNumber evidence="7">2.10.1.1</ecNumber>
    </recommendedName>
</protein>
<evidence type="ECO:0000256" key="4">
    <source>
        <dbReference type="ARBA" id="ARBA00022505"/>
    </source>
</evidence>
<accession>A0A919FNY0</accession>
<dbReference type="PANTHER" id="PTHR10192">
    <property type="entry name" value="MOLYBDOPTERIN BIOSYNTHESIS PROTEIN"/>
    <property type="match status" value="1"/>
</dbReference>
<dbReference type="SUPFAM" id="SSF63882">
    <property type="entry name" value="MoeA N-terminal region -like"/>
    <property type="match status" value="1"/>
</dbReference>
<dbReference type="EMBL" id="BNAS01000002">
    <property type="protein sequence ID" value="GHH69314.1"/>
    <property type="molecule type" value="Genomic_DNA"/>
</dbReference>
<evidence type="ECO:0000256" key="5">
    <source>
        <dbReference type="ARBA" id="ARBA00023150"/>
    </source>
</evidence>